<dbReference type="EMBL" id="CAJNJA010044596">
    <property type="protein sequence ID" value="CAE7803075.1"/>
    <property type="molecule type" value="Genomic_DNA"/>
</dbReference>
<dbReference type="Proteomes" id="UP000601435">
    <property type="component" value="Unassembled WGS sequence"/>
</dbReference>
<comment type="caution">
    <text evidence="2">The sequence shown here is derived from an EMBL/GenBank/DDBJ whole genome shotgun (WGS) entry which is preliminary data.</text>
</comment>
<dbReference type="OrthoDB" id="409708at2759"/>
<keyword evidence="3" id="KW-1185">Reference proteome</keyword>
<organism evidence="2 3">
    <name type="scientific">Symbiodinium necroappetens</name>
    <dbReference type="NCBI Taxonomy" id="1628268"/>
    <lineage>
        <taxon>Eukaryota</taxon>
        <taxon>Sar</taxon>
        <taxon>Alveolata</taxon>
        <taxon>Dinophyceae</taxon>
        <taxon>Suessiales</taxon>
        <taxon>Symbiodiniaceae</taxon>
        <taxon>Symbiodinium</taxon>
    </lineage>
</organism>
<evidence type="ECO:0000313" key="2">
    <source>
        <dbReference type="EMBL" id="CAE7803075.1"/>
    </source>
</evidence>
<sequence>LPYAEALQFILPQTADGVEPEIFIGNSVRPLVPGNDLPLCDGDVICVLCRGRPRPVECTAEETIANRERWNHPCQLPRLTQEEGVLLQFESQQVFVPRHHHYGNTVLEAAAEIFRRPVDALTSCAFRTPDLELQGDWCSHVVVLVDMNPAEAQRHRRRRRQDLFTLCDFRLVGHRMWATHSHVPCIHIPTLAARFDIYVPRNTRLAATGAERQGDLLGYQDHCVLVFYLEPSTDEEDDDSSEDGRPDRHQVNNALNDVKLGLTAVSQGGDEFVPCLSQPAPMLSMPDKVAEGGGEIADLDRATPYQAPHPVHHAPLDEVGAIEEDGVSTPAMCLVYAPGYVPDIIYVNLPIPCSVSRALEHCSRGRDQGQAECFDQIFPAMPQPSSKLAVMVALPSWVTDRVAVLFNCIAVNQTLFAAAVFARMNKASLISAAGLTRNGALQAYGAFDVYLHGLLQPLEDDLWVDIRSGMSVVCVPSGQFPGRGWDLAEMLQDAAEWESEPEIPGFPVATSAASNGLVTEVSRPILRTVIDVTQGQVVKVEFVEESDGSSGVDLASVGLESFDALSDDNMDPVEPPVSEAAPEPLSQVPDDEVAPATGGAAPDRSRSPRGSQEAAPVFNECTFALLSPGFAIETVSVRMRLPATIHHAARAIQASRAADVACAFPLLFPARFQPDLRWGLFLAAPIWKFRGSIVCIDMFAHWGRVFAVILPDVTIRSRVLIAAGLSPAAEVDIFLNGDNSGIGDGDLEVRDGDCLSIFWQGSTVPGSLTLSELLTTDWVCGGAPAFHVSSAHDHYLLVSASATRLFAIMPQRSQYYRADIASRVDCDPRELILTPSQPQVGNATMHGFSCRSVVAALKVGHLPMGQGFCACFLDARALLQDWQTALTLDGWLHAPTATAALGVDLPEGWEACIDGVPKDQEWISYTAGTVFKIAACPNHLQPGHSPAIGAFAQCLPDDTFACLPEDGRVTPAVASNAREQGGAECTTVLPAQTYMR</sequence>
<evidence type="ECO:0000256" key="1">
    <source>
        <dbReference type="SAM" id="MobiDB-lite"/>
    </source>
</evidence>
<feature type="region of interest" description="Disordered" evidence="1">
    <location>
        <begin position="565"/>
        <end position="612"/>
    </location>
</feature>
<protein>
    <submittedName>
        <fullName evidence="2">Uncharacterized protein</fullName>
    </submittedName>
</protein>
<feature type="non-terminal residue" evidence="2">
    <location>
        <position position="1"/>
    </location>
</feature>
<accession>A0A812YYQ8</accession>
<feature type="non-terminal residue" evidence="2">
    <location>
        <position position="996"/>
    </location>
</feature>
<dbReference type="AlphaFoldDB" id="A0A812YYQ8"/>
<name>A0A812YYQ8_9DINO</name>
<evidence type="ECO:0000313" key="3">
    <source>
        <dbReference type="Proteomes" id="UP000601435"/>
    </source>
</evidence>
<proteinExistence type="predicted"/>
<reference evidence="2" key="1">
    <citation type="submission" date="2021-02" db="EMBL/GenBank/DDBJ databases">
        <authorList>
            <person name="Dougan E. K."/>
            <person name="Rhodes N."/>
            <person name="Thang M."/>
            <person name="Chan C."/>
        </authorList>
    </citation>
    <scope>NUCLEOTIDE SEQUENCE</scope>
</reference>
<gene>
    <name evidence="2" type="ORF">SNEC2469_LOCUS23721</name>
</gene>